<sequence>MSEQELTRRNFLGLAGVAAAGAATLGLAGCAPKTDSAHAAGGGTPTSAPATWDEEYDVVVCGAGIAGLAAGICAAREGNGAKVLIVEKDVTPNGNSPFCAGSMLYCDDAEAFGVYLKAMLGDHTPDDVQKAFCEALTENLDWLYELGAKEEWLDIGAPATEPDPAKGAEWPELENWWTYGRIKFKTKDTDGPTHVHTFFEQTAENTENLTIEFSTPMESLVQDPETKTILGVVAGGKTYKANKGVIMCTGGFESDPDMLYNFTGVTGCVPYAGKANTGDGHRACAAVGAGFWHMYGGAQYWTALRNLDNTEFLSTVWNFTKKNLGITVGVSGRRFYMDYDACSCPTSPYAEPGSDIHLNMGYRHGITNFGGMWNHLPLPEVTWFVFDADAMATGEIFTDITDDPVADGWAYEAATIEELAGKIEVPAAELTATVAQWNEFCERGADMAFYRPADTLTPVKTGPFYAMRCVPAMLNTDGGPTRDAQGQILDPFGEPIPHLYSAGEFGSVWGHLYQGTGNVGECAAFGRIAARSALANE</sequence>
<proteinExistence type="predicted"/>
<organism evidence="6 7">
    <name type="scientific">Adlercreutzia mucosicola</name>
    <dbReference type="NCBI Taxonomy" id="580026"/>
    <lineage>
        <taxon>Bacteria</taxon>
        <taxon>Bacillati</taxon>
        <taxon>Actinomycetota</taxon>
        <taxon>Coriobacteriia</taxon>
        <taxon>Eggerthellales</taxon>
        <taxon>Eggerthellaceae</taxon>
        <taxon>Adlercreutzia</taxon>
    </lineage>
</organism>
<protein>
    <submittedName>
        <fullName evidence="6">FAD-binding protein</fullName>
    </submittedName>
</protein>
<evidence type="ECO:0000259" key="5">
    <source>
        <dbReference type="Pfam" id="PF00890"/>
    </source>
</evidence>
<dbReference type="InterPro" id="IPR027477">
    <property type="entry name" value="Succ_DH/fumarate_Rdtase_cat_sf"/>
</dbReference>
<evidence type="ECO:0000256" key="3">
    <source>
        <dbReference type="ARBA" id="ARBA00022827"/>
    </source>
</evidence>
<dbReference type="RefSeq" id="WP_160344597.1">
    <property type="nucleotide sequence ID" value="NZ_WSRR01000002.1"/>
</dbReference>
<dbReference type="InterPro" id="IPR036188">
    <property type="entry name" value="FAD/NAD-bd_sf"/>
</dbReference>
<dbReference type="SUPFAM" id="SSF56425">
    <property type="entry name" value="Succinate dehydrogenase/fumarate reductase flavoprotein, catalytic domain"/>
    <property type="match status" value="1"/>
</dbReference>
<keyword evidence="4" id="KW-0560">Oxidoreductase</keyword>
<dbReference type="EMBL" id="WSRR01000002">
    <property type="protein sequence ID" value="MVX60196.1"/>
    <property type="molecule type" value="Genomic_DNA"/>
</dbReference>
<evidence type="ECO:0000256" key="2">
    <source>
        <dbReference type="ARBA" id="ARBA00022630"/>
    </source>
</evidence>
<dbReference type="OrthoDB" id="3171070at2"/>
<keyword evidence="2" id="KW-0285">Flavoprotein</keyword>
<keyword evidence="3" id="KW-0274">FAD</keyword>
<accession>A0A6N8JMY9</accession>
<evidence type="ECO:0000313" key="6">
    <source>
        <dbReference type="EMBL" id="MVX60196.1"/>
    </source>
</evidence>
<feature type="domain" description="FAD-dependent oxidoreductase 2 FAD-binding" evidence="5">
    <location>
        <begin position="57"/>
        <end position="518"/>
    </location>
</feature>
<dbReference type="PROSITE" id="PS51318">
    <property type="entry name" value="TAT"/>
    <property type="match status" value="1"/>
</dbReference>
<dbReference type="Pfam" id="PF00890">
    <property type="entry name" value="FAD_binding_2"/>
    <property type="match status" value="1"/>
</dbReference>
<dbReference type="PANTHER" id="PTHR43400">
    <property type="entry name" value="FUMARATE REDUCTASE"/>
    <property type="match status" value="1"/>
</dbReference>
<gene>
    <name evidence="6" type="ORF">GKZ27_01735</name>
</gene>
<dbReference type="PANTHER" id="PTHR43400:SF10">
    <property type="entry name" value="3-OXOSTEROID 1-DEHYDROGENASE"/>
    <property type="match status" value="1"/>
</dbReference>
<comment type="caution">
    <text evidence="6">The sequence shown here is derived from an EMBL/GenBank/DDBJ whole genome shotgun (WGS) entry which is preliminary data.</text>
</comment>
<evidence type="ECO:0000256" key="4">
    <source>
        <dbReference type="ARBA" id="ARBA00023002"/>
    </source>
</evidence>
<dbReference type="GO" id="GO:0033765">
    <property type="term" value="F:steroid dehydrogenase activity, acting on the CH-CH group of donors"/>
    <property type="evidence" value="ECO:0007669"/>
    <property type="project" value="UniProtKB-ARBA"/>
</dbReference>
<evidence type="ECO:0000313" key="7">
    <source>
        <dbReference type="Proteomes" id="UP000463388"/>
    </source>
</evidence>
<dbReference type="InterPro" id="IPR003953">
    <property type="entry name" value="FAD-dep_OxRdtase_2_FAD-bd"/>
</dbReference>
<dbReference type="Gene3D" id="3.50.50.60">
    <property type="entry name" value="FAD/NAD(P)-binding domain"/>
    <property type="match status" value="1"/>
</dbReference>
<evidence type="ECO:0000256" key="1">
    <source>
        <dbReference type="ARBA" id="ARBA00001974"/>
    </source>
</evidence>
<dbReference type="InterPro" id="IPR050315">
    <property type="entry name" value="FAD-oxidoreductase_2"/>
</dbReference>
<dbReference type="SUPFAM" id="SSF51905">
    <property type="entry name" value="FAD/NAD(P)-binding domain"/>
    <property type="match status" value="1"/>
</dbReference>
<dbReference type="GO" id="GO:0008202">
    <property type="term" value="P:steroid metabolic process"/>
    <property type="evidence" value="ECO:0007669"/>
    <property type="project" value="UniProtKB-ARBA"/>
</dbReference>
<keyword evidence="7" id="KW-1185">Reference proteome</keyword>
<dbReference type="AlphaFoldDB" id="A0A6N8JMY9"/>
<dbReference type="InterPro" id="IPR006311">
    <property type="entry name" value="TAT_signal"/>
</dbReference>
<dbReference type="Proteomes" id="UP000463388">
    <property type="component" value="Unassembled WGS sequence"/>
</dbReference>
<comment type="cofactor">
    <cofactor evidence="1">
        <name>FAD</name>
        <dbReference type="ChEBI" id="CHEBI:57692"/>
    </cofactor>
</comment>
<name>A0A6N8JMY9_9ACTN</name>
<reference evidence="6 7" key="1">
    <citation type="submission" date="2019-12" db="EMBL/GenBank/DDBJ databases">
        <title>Microbes associate with the intestines of laboratory mice.</title>
        <authorList>
            <person name="Navarre W."/>
            <person name="Wong E."/>
        </authorList>
    </citation>
    <scope>NUCLEOTIDE SEQUENCE [LARGE SCALE GENOMIC DNA]</scope>
    <source>
        <strain evidence="6 7">NM66_B29</strain>
    </source>
</reference>
<dbReference type="Gene3D" id="3.90.700.10">
    <property type="entry name" value="Succinate dehydrogenase/fumarate reductase flavoprotein, catalytic domain"/>
    <property type="match status" value="1"/>
</dbReference>